<protein>
    <submittedName>
        <fullName evidence="1">Uncharacterized protein</fullName>
    </submittedName>
</protein>
<comment type="caution">
    <text evidence="1">The sequence shown here is derived from an EMBL/GenBank/DDBJ whole genome shotgun (WGS) entry which is preliminary data.</text>
</comment>
<evidence type="ECO:0000313" key="1">
    <source>
        <dbReference type="EMBL" id="KAI0037086.1"/>
    </source>
</evidence>
<name>A0ACB8R0D4_9AGAM</name>
<dbReference type="EMBL" id="MU273466">
    <property type="protein sequence ID" value="KAI0037086.1"/>
    <property type="molecule type" value="Genomic_DNA"/>
</dbReference>
<accession>A0ACB8R0D4</accession>
<evidence type="ECO:0000313" key="2">
    <source>
        <dbReference type="Proteomes" id="UP000814128"/>
    </source>
</evidence>
<keyword evidence="2" id="KW-1185">Reference proteome</keyword>
<gene>
    <name evidence="1" type="ORF">K488DRAFT_81579</name>
</gene>
<organism evidence="1 2">
    <name type="scientific">Vararia minispora EC-137</name>
    <dbReference type="NCBI Taxonomy" id="1314806"/>
    <lineage>
        <taxon>Eukaryota</taxon>
        <taxon>Fungi</taxon>
        <taxon>Dikarya</taxon>
        <taxon>Basidiomycota</taxon>
        <taxon>Agaricomycotina</taxon>
        <taxon>Agaricomycetes</taxon>
        <taxon>Russulales</taxon>
        <taxon>Lachnocladiaceae</taxon>
        <taxon>Vararia</taxon>
    </lineage>
</organism>
<sequence length="3350" mass="359697">MSSYTSDSSSPRANLRSPLSGTATFSTFTRSTPGSPSRYTYSSRSETRSALSDGSSNSYDRQLSRANISPSRTESTRTPSFSSGSSRSYSDDEADAREVEESLSVLDHELDQTEDALTEWSSRSSSITPSSYLTGSASSPSYTSSSSSYIPFTNTLRDARILSTITERSENPSSRPTSYNQSGQGLRPNSGVITSRLSTHSGHSRGATDPGPSDRPVPLGRRAGELIAFFEEKNTPERVVSPFSHSRTASVPSGPRSPSPYTTMLSGSTSYGYGSYSRPSSPTKSSMTPSRSLLPPGPAQRAHAPASGTPYTTSGFTPSTFSTVESSEITPRQSSLRRPQTPRSPLTSVRNIVAAWKDREPERTGKSTDAGPFPATKDGDEDGFFSLRRRAERGFLRARRESGEHGGVGPSNSNQRDNALSYDRDRDLPATPRTESTSLISNTVIPPPLDLAELGQYAKANQEPLRIGLLWYLNVHAPPPYRWQRCQALLYPHMLLLSWIAPGGGRGIVTLDLLNCTEVRSVPSPLHPSARDDVGTAAARRQSEAAALGSGGELGDTGLMEMLCPFQLLYSDGVERLGAESARERVRWVSAIWEALDHESVSIPDRSVTGSPVGSIRTIQSESSARSGASSASGSRSTTFLPPGGALPPIDSLPDLSDFHSLSGSSGTGSLIQRPSLRRAVDDSSVGNQTYLHPGDPRVIAPSRSSSLRRTTSMTDLDAEFTSAVRRARDGHPGLGFGLSLVGVVAGDGSPVTISSGPTLRRDVFVTPPPSAAGGRAHSRGPTSTATVTTSDDIFTTAVHSSDDTFHSLTSAPSTARDKSDSGSGGAGQMTDDTIVPLAFHLRGMSADSLSGANSSTETASSPTRLTRSRATRRRPESRSFGSTSVLSGSELSSDKGNSGSYSSSGLPSYDDGLSTLQTYTRESYTDTRNSYTSQSYSGSPVLTLSSSSQRETNEGSEIDSVPSESGSNYQTARSPVGSITSLPTIPDYETADTCSHSEYTTAPRCKSSSDSGESAFVTAPACKSESGSEYTTAPRCPSCGGSQDGTEYLDAECRCGQKAVEEAVQTTPLAPPQSLPPPRLPPSPPPVAAVPVPVPIPVPAVTESPALPSAPVLITPLPLPSPASSSVSLPTPSEVPTLPSSETESSVHPEGILLPSSSISLISSPTVSEPSPAYESLSLPSTSLLTTESPTPSDVTTPSAQPPSTRPPSRYSRRATPSIRESMWATETDISYESSILAASPSVQSIAFPEGPDISFDTSFLRPSASAMTSPDVRRLSAIPESTSVSSPSFIPVTSSPPSSTPSPIGGTPSISVSLTGSLSLPGPPTISVPSPSPVSIPTSPSVQSPSLSYHSSVSLQRSASTVSSVSTISMRSSQLDSRSLFEEEFEPEDVSTEPSLLSTRRSPTPRVLSPAQIPLPRSPSLLSSATSASGSVSIMTPSGNVPSIHSALQTIPSSASSSGPSMIVTHDVNLLLEYLNRVEGDRQKDTQRLHEHMDDIQDQIRDLGADMDNMLDRGGPTPVPLQPAPQPVKVDRSIQGSVVSEPRTRAAALPHLIPIPLTPPPMGPLSPAASSLSRSMSFLSSHHSDDFSLMGSETYPIRESPPSSPTALSEPSEVSSVSEEELPEISPSEATSGTYLSRSSSAMSSVRRQLPVPSPSPSPPSSDGTAMPATPRDVEMPDVRPDIHALRGLIEGIKSQADALWDGQISTNHMLDELRARSTTDPEVINRLQRLENMLRSLGAQRPMSAISLPLPEPVLEPSVPPSDVSDEDLRRLRSILEAGREGPEIHTPAPRPAMPDTLFDSILDLERRSTGASRTSVEPPPPLVTIDFRPHRRARARSVSPVLPPSPRRATSVPLVIIPRDQPPPRRPPPPARMRPDRHRPLGRPLGDEAPPSTPAPPPMPYQPPFPPAQMVDQPYPPTTPVTEMPPPTTVRPLSGTEQDINFDDEVHRRRRHRQGGSGYWAPSRPRPGPSVGPPVGDLHLEDLPVRPSTEPPMSPRRPWYTPRPGRDGEPIPGGAPVPPILGGVPPPPVLQPMGGPTVLQMPPIYNDMLALLTNQDAMTRASLEQQRDIIRYMAELNDWLGRDVHDRQEEIRSVLARIDDLRREFGSRPGIGQPVPAYIPQPVPAPGTQGAPGGLFPGGLVAPGYPPTQYPPGPYQQPVIVTPVPRRDDGSSRSHSPVIPDRPDLPAPHPGQWPGQVIPVGFPPQSAIVPEPPIGSEVFIPSDRTPSESLSPSSGPILPVPPIGGQQPPIHIHTAPPTVIVQSPSRASSRTPSPAPSVVVPVAPQTPFSIANPTDPRHQPLPPRPDDVVHQPGFPGWRDRPGEGGVAPGLVPAPMPPQAPSLPPPISPQGPTIIVQPQQPGMVGPGMVGPGGVVQPPVVIATSPSRRRSSGRRLSSRSRSRRSSRSPSPGRIPTFLPGVMQGQPTQPTIIMQPPAVPQAPTSRRTRPTSSSRSRSRDRAPILLPQQPMTIQPVPEDARLHGQVAVARAPEHHPAITTRVTVVTDGGVTAVVRAILEVALTALIEIIPRANAQHVQSNRPSFFNRRRRRRRSRSATPSSSRSPSFRSARRPHTPTIIQTGPTYVPSYPPTSAPVPPGTVVPGITPAQVPYQPSVTAEHEAPSRPGIAAAPVTESRRPTVVGVTPSSRRDVAAPETREGEEAEEIIPRRPPSPRMHPGARHVPESDEGDVDYGRGGPPLAGRAPSAYDRGERVTPVYRGDVPRAGSPFGPSGRSAAMRPGMHVPPATHVPYARSGTPSFTEMEEPAYRGAPGAEGYPEGALPRTADQLDPSIAGARPTRDRILALEDETRNLRRRVGNIEQHMDEEDHRLEELFEGQESERQQRFEESERRRDEDAERRHAKIWNDLEERLRALPPIAPEPTVEAVPGGIPEVDVEAVPRPSGTGVPGAGTTLPIPPPPSIPHIRPAPSMMSDPSDLIEPVRDAAIHAASIYSRDIRDIIQEERDAAGREREIRAQELADERAEKDRVLNTLAEERLARIRDLEAELEHCREECERERTLRQTEEALRREQEADEARERDEALRRQLEDITNLLQQQSDAFAEKRQIMDRRWLDEDTYRDTKSKQWDDLMNVVRDLVNGQEEERNKAEEARADQAEQLNTLNDFVRDRSDAAAAAIQDMNTAVAALINEKHNELLAHLDEHAQVRVPFNVQAYLDDFSRSLANEVRVLLQEVGDLREKKRAAQFELGTLMCLRAKYDNGEFDVNWQPTTGPLAPQPAAEAPPPPQAPPDPARPAWRTVPRFPGAVSGERVRRRRTRPAADQPVPPPPPPPPPATAPIPPGAHRSWATWQPDPQGDYTPPPAPPETLLAPPPQPMGLFGPRSPRDSLAR</sequence>
<dbReference type="Proteomes" id="UP000814128">
    <property type="component" value="Unassembled WGS sequence"/>
</dbReference>
<reference evidence="1" key="1">
    <citation type="submission" date="2021-02" db="EMBL/GenBank/DDBJ databases">
        <authorList>
            <consortium name="DOE Joint Genome Institute"/>
            <person name="Ahrendt S."/>
            <person name="Looney B.P."/>
            <person name="Miyauchi S."/>
            <person name="Morin E."/>
            <person name="Drula E."/>
            <person name="Courty P.E."/>
            <person name="Chicoki N."/>
            <person name="Fauchery L."/>
            <person name="Kohler A."/>
            <person name="Kuo A."/>
            <person name="Labutti K."/>
            <person name="Pangilinan J."/>
            <person name="Lipzen A."/>
            <person name="Riley R."/>
            <person name="Andreopoulos W."/>
            <person name="He G."/>
            <person name="Johnson J."/>
            <person name="Barry K.W."/>
            <person name="Grigoriev I.V."/>
            <person name="Nagy L."/>
            <person name="Hibbett D."/>
            <person name="Henrissat B."/>
            <person name="Matheny P.B."/>
            <person name="Labbe J."/>
            <person name="Martin F."/>
        </authorList>
    </citation>
    <scope>NUCLEOTIDE SEQUENCE</scope>
    <source>
        <strain evidence="1">EC-137</strain>
    </source>
</reference>
<proteinExistence type="predicted"/>
<reference evidence="1" key="2">
    <citation type="journal article" date="2022" name="New Phytol.">
        <title>Evolutionary transition to the ectomycorrhizal habit in the genomes of a hyperdiverse lineage of mushroom-forming fungi.</title>
        <authorList>
            <person name="Looney B."/>
            <person name="Miyauchi S."/>
            <person name="Morin E."/>
            <person name="Drula E."/>
            <person name="Courty P.E."/>
            <person name="Kohler A."/>
            <person name="Kuo A."/>
            <person name="LaButti K."/>
            <person name="Pangilinan J."/>
            <person name="Lipzen A."/>
            <person name="Riley R."/>
            <person name="Andreopoulos W."/>
            <person name="He G."/>
            <person name="Johnson J."/>
            <person name="Nolan M."/>
            <person name="Tritt A."/>
            <person name="Barry K.W."/>
            <person name="Grigoriev I.V."/>
            <person name="Nagy L.G."/>
            <person name="Hibbett D."/>
            <person name="Henrissat B."/>
            <person name="Matheny P.B."/>
            <person name="Labbe J."/>
            <person name="Martin F.M."/>
        </authorList>
    </citation>
    <scope>NUCLEOTIDE SEQUENCE</scope>
    <source>
        <strain evidence="1">EC-137</strain>
    </source>
</reference>